<sequence>MTTLQNLRNEVRAKPALGIGLGLIALLALAYAYGFVNQARNNSAQAYLEDVAELQKIKLLAQQKDWPQRAKAAQALQSGLQAAIPRSDSIGLAQATQAAWLRSAILPFAPRVNVVMGQPTKVDGLAGYWKVPADINAQVNAARAVQILQRVEGTTNLMYVQSLRIVNTASPGLQMSVVAYYRIVRGAERQNGA</sequence>
<keyword evidence="2" id="KW-1185">Reference proteome</keyword>
<comment type="caution">
    <text evidence="1">The sequence shown here is derived from an EMBL/GenBank/DDBJ whole genome shotgun (WGS) entry which is preliminary data.</text>
</comment>
<dbReference type="Proteomes" id="UP000307749">
    <property type="component" value="Unassembled WGS sequence"/>
</dbReference>
<proteinExistence type="predicted"/>
<accession>A0A4S3KSE0</accession>
<reference evidence="1 2" key="1">
    <citation type="submission" date="2017-02" db="EMBL/GenBank/DDBJ databases">
        <title>Whole genome sequencing of Metallibacterium scheffleri DSM 24874 (T).</title>
        <authorList>
            <person name="Kumar S."/>
            <person name="Patil P."/>
            <person name="Patil P.B."/>
        </authorList>
    </citation>
    <scope>NUCLEOTIDE SEQUENCE [LARGE SCALE GENOMIC DNA]</scope>
    <source>
        <strain evidence="1 2">DSM 24874</strain>
    </source>
</reference>
<dbReference type="STRING" id="993689.GCA_002077135_01416"/>
<evidence type="ECO:0000313" key="1">
    <source>
        <dbReference type="EMBL" id="THD11408.1"/>
    </source>
</evidence>
<name>A0A4S3KSE0_9GAMM</name>
<protein>
    <submittedName>
        <fullName evidence="1">Uncharacterized protein</fullName>
    </submittedName>
</protein>
<dbReference type="AlphaFoldDB" id="A0A4S3KSE0"/>
<gene>
    <name evidence="1" type="ORF">B1806_03750</name>
</gene>
<evidence type="ECO:0000313" key="2">
    <source>
        <dbReference type="Proteomes" id="UP000307749"/>
    </source>
</evidence>
<dbReference type="RefSeq" id="WP_081126701.1">
    <property type="nucleotide sequence ID" value="NZ_LDOS01000001.1"/>
</dbReference>
<organism evidence="1 2">
    <name type="scientific">Metallibacterium scheffleri</name>
    <dbReference type="NCBI Taxonomy" id="993689"/>
    <lineage>
        <taxon>Bacteria</taxon>
        <taxon>Pseudomonadati</taxon>
        <taxon>Pseudomonadota</taxon>
        <taxon>Gammaproteobacteria</taxon>
        <taxon>Lysobacterales</taxon>
        <taxon>Rhodanobacteraceae</taxon>
        <taxon>Metallibacterium</taxon>
    </lineage>
</organism>
<dbReference type="EMBL" id="MWQO01000013">
    <property type="protein sequence ID" value="THD11408.1"/>
    <property type="molecule type" value="Genomic_DNA"/>
</dbReference>